<evidence type="ECO:0000313" key="3">
    <source>
        <dbReference type="Proteomes" id="UP000230750"/>
    </source>
</evidence>
<proteinExistence type="predicted"/>
<evidence type="ECO:0000256" key="1">
    <source>
        <dbReference type="SAM" id="MobiDB-lite"/>
    </source>
</evidence>
<feature type="non-terminal residue" evidence="2">
    <location>
        <position position="1"/>
    </location>
</feature>
<reference evidence="2 3" key="1">
    <citation type="journal article" date="2017" name="PLoS Biol.">
        <title>The sea cucumber genome provides insights into morphological evolution and visceral regeneration.</title>
        <authorList>
            <person name="Zhang X."/>
            <person name="Sun L."/>
            <person name="Yuan J."/>
            <person name="Sun Y."/>
            <person name="Gao Y."/>
            <person name="Zhang L."/>
            <person name="Li S."/>
            <person name="Dai H."/>
            <person name="Hamel J.F."/>
            <person name="Liu C."/>
            <person name="Yu Y."/>
            <person name="Liu S."/>
            <person name="Lin W."/>
            <person name="Guo K."/>
            <person name="Jin S."/>
            <person name="Xu P."/>
            <person name="Storey K.B."/>
            <person name="Huan P."/>
            <person name="Zhang T."/>
            <person name="Zhou Y."/>
            <person name="Zhang J."/>
            <person name="Lin C."/>
            <person name="Li X."/>
            <person name="Xing L."/>
            <person name="Huo D."/>
            <person name="Sun M."/>
            <person name="Wang L."/>
            <person name="Mercier A."/>
            <person name="Li F."/>
            <person name="Yang H."/>
            <person name="Xiang J."/>
        </authorList>
    </citation>
    <scope>NUCLEOTIDE SEQUENCE [LARGE SCALE GENOMIC DNA]</scope>
    <source>
        <strain evidence="2">Shaxun</strain>
        <tissue evidence="2">Muscle</tissue>
    </source>
</reference>
<sequence>LQQLSSRNICDWEIFAVEDLKIEKEDVNTLSQYLTVTPSGVLVQACVKAAMNKWITRNNAHNIQQLLTQTISQSKVCNDFLCNDCNSYFHHKPGCTFSENECNGRRNKEQDKIVLSDKRQPASFATILRWIANLVGKVGSEYLMKSYGDTLGNIKVTNSSTPCHELFEQLVEIKLLSNETSSLQSLCEHLRNCYLFSAERITLLYIERIMPSQNLLRTIEITAPFDWDLFAKEKLKLTEDVIESAIKCYSGVEDQFEAVLCQFLYTSETKKCVAHLENILSKSIQEYNGCNSYKSSVSSQHASLKHGEHNEEPGSAVKHELARTTGNTARDMDPGIQQDQTPEHTEQVGTSEWDKRFESICKKLINEEMEVNYKNSSFITDKNKQELVIEALKSLEHVSTEVKEDIETYIGSQPRVEEKLHQTKLRCPHCGVSLYRLMLDQLGDILGNVGSARIANMYNFSNGEIKKIKLSYHPGHLLVTMLKSKLPELQRKESLQNLELYLHQSGLFRASYIVGDFMRKAPVQAEMIPLWVPSYTVVASSWVSVSASSSAIVGSSVPAPSSALVHARICLLSAAFVSCVGSSVGSGAGLVTEFNYNSK</sequence>
<dbReference type="EMBL" id="MRZV01000107">
    <property type="protein sequence ID" value="PIK58616.1"/>
    <property type="molecule type" value="Genomic_DNA"/>
</dbReference>
<gene>
    <name evidence="2" type="ORF">BSL78_04459</name>
</gene>
<organism evidence="2 3">
    <name type="scientific">Stichopus japonicus</name>
    <name type="common">Sea cucumber</name>
    <dbReference type="NCBI Taxonomy" id="307972"/>
    <lineage>
        <taxon>Eukaryota</taxon>
        <taxon>Metazoa</taxon>
        <taxon>Echinodermata</taxon>
        <taxon>Eleutherozoa</taxon>
        <taxon>Echinozoa</taxon>
        <taxon>Holothuroidea</taxon>
        <taxon>Aspidochirotacea</taxon>
        <taxon>Aspidochirotida</taxon>
        <taxon>Stichopodidae</taxon>
        <taxon>Apostichopus</taxon>
    </lineage>
</organism>
<dbReference type="OrthoDB" id="10685655at2759"/>
<name>A0A2G8LEB7_STIJA</name>
<comment type="caution">
    <text evidence="2">The sequence shown here is derived from an EMBL/GenBank/DDBJ whole genome shotgun (WGS) entry which is preliminary data.</text>
</comment>
<feature type="region of interest" description="Disordered" evidence="1">
    <location>
        <begin position="327"/>
        <end position="349"/>
    </location>
</feature>
<keyword evidence="3" id="KW-1185">Reference proteome</keyword>
<accession>A0A2G8LEB7</accession>
<dbReference type="AlphaFoldDB" id="A0A2G8LEB7"/>
<evidence type="ECO:0000313" key="2">
    <source>
        <dbReference type="EMBL" id="PIK58616.1"/>
    </source>
</evidence>
<protein>
    <submittedName>
        <fullName evidence="2">Uncharacterized protein</fullName>
    </submittedName>
</protein>
<dbReference type="Proteomes" id="UP000230750">
    <property type="component" value="Unassembled WGS sequence"/>
</dbReference>